<gene>
    <name evidence="2" type="ORF">F7731_20830</name>
</gene>
<accession>A0A6L3V1S9</accession>
<evidence type="ECO:0000313" key="2">
    <source>
        <dbReference type="EMBL" id="KAB2330226.1"/>
    </source>
</evidence>
<sequence>MYSPEKFPHELNPLMPIQQIKTSGGGSSSCSGFGCSSNCSSSSDSDGGSSCSSCGGGCSS</sequence>
<dbReference type="PROSITE" id="PS51257">
    <property type="entry name" value="PROKAR_LIPOPROTEIN"/>
    <property type="match status" value="1"/>
</dbReference>
<dbReference type="Proteomes" id="UP000481030">
    <property type="component" value="Unassembled WGS sequence"/>
</dbReference>
<feature type="region of interest" description="Disordered" evidence="1">
    <location>
        <begin position="1"/>
        <end position="60"/>
    </location>
</feature>
<comment type="caution">
    <text evidence="2">The sequence shown here is derived from an EMBL/GenBank/DDBJ whole genome shotgun (WGS) entry which is preliminary data.</text>
</comment>
<feature type="compositionally biased region" description="Low complexity" evidence="1">
    <location>
        <begin position="28"/>
        <end position="53"/>
    </location>
</feature>
<name>A0A6L3V1S9_9BACI</name>
<dbReference type="EMBL" id="WBOS01000015">
    <property type="protein sequence ID" value="KAB2330226.1"/>
    <property type="molecule type" value="Genomic_DNA"/>
</dbReference>
<evidence type="ECO:0000256" key="1">
    <source>
        <dbReference type="SAM" id="MobiDB-lite"/>
    </source>
</evidence>
<organism evidence="2 3">
    <name type="scientific">Cytobacillus depressus</name>
    <dbReference type="NCBI Taxonomy" id="1602942"/>
    <lineage>
        <taxon>Bacteria</taxon>
        <taxon>Bacillati</taxon>
        <taxon>Bacillota</taxon>
        <taxon>Bacilli</taxon>
        <taxon>Bacillales</taxon>
        <taxon>Bacillaceae</taxon>
        <taxon>Cytobacillus</taxon>
    </lineage>
</organism>
<evidence type="ECO:0000313" key="3">
    <source>
        <dbReference type="Proteomes" id="UP000481030"/>
    </source>
</evidence>
<keyword evidence="3" id="KW-1185">Reference proteome</keyword>
<protein>
    <submittedName>
        <fullName evidence="2">Uncharacterized protein</fullName>
    </submittedName>
</protein>
<proteinExistence type="predicted"/>
<dbReference type="AlphaFoldDB" id="A0A6L3V1S9"/>
<reference evidence="2 3" key="1">
    <citation type="journal article" date="2016" name="Antonie Van Leeuwenhoek">
        <title>Bacillus depressus sp. nov., isolated from soil of a sunflower field.</title>
        <authorList>
            <person name="Wei X."/>
            <person name="Xin D."/>
            <person name="Xin Y."/>
            <person name="Zhang H."/>
            <person name="Wang T."/>
            <person name="Zhang J."/>
        </authorList>
    </citation>
    <scope>NUCLEOTIDE SEQUENCE [LARGE SCALE GENOMIC DNA]</scope>
    <source>
        <strain evidence="2 3">BZ1</strain>
    </source>
</reference>